<dbReference type="InParanoid" id="A0A7M7R1H0"/>
<sequence length="350" mass="41314">MNKIKNLESERAKLESKVHKMEAELTSYELSQEILRQDKNVFLNFLDRLGKVMQMDDTSHEVGINLQIEALIGRVEQLVRLETDKLVDKTSIVYQLQRRVRTLREQLQRRDLHLDLLRRKLSLQEDTERVKSILQSERDEANLRIKKLMKQQGRLHTQLTEEKTKNREISSQLTEAADYKISALERSRKIEELQKRLIESEILRTRLNRKLSMFKEQMRTLNDTVNQERSVNDHSLQILRDELTQAKQIIAEITRRESHLQNFRVSVVKVLAEPYCIPDYEIISRLQKMVAAHRDLTMLSRKYEEPLDHSTTRCTSTHQIHPSRSPCSGYTRYEDSGYADPPDSHEIEDI</sequence>
<dbReference type="InterPro" id="IPR039139">
    <property type="entry name" value="CCDC170-like"/>
</dbReference>
<keyword evidence="4" id="KW-1185">Reference proteome</keyword>
<evidence type="ECO:0000313" key="4">
    <source>
        <dbReference type="Proteomes" id="UP000002358"/>
    </source>
</evidence>
<dbReference type="GeneID" id="107981654"/>
<dbReference type="PANTHER" id="PTHR18863:SF6">
    <property type="entry name" value="COILED-COIL DOMAIN-CONTAINING PROTEIN 170"/>
    <property type="match status" value="1"/>
</dbReference>
<evidence type="ECO:0000256" key="1">
    <source>
        <dbReference type="SAM" id="Coils"/>
    </source>
</evidence>
<name>A0A7M7R1H0_NASVI</name>
<protein>
    <submittedName>
        <fullName evidence="3">Uncharacterized protein</fullName>
    </submittedName>
</protein>
<dbReference type="SMR" id="A0A7M7R1H0"/>
<keyword evidence="1" id="KW-0175">Coiled coil</keyword>
<accession>A0A7M7R1H0</accession>
<reference evidence="3" key="1">
    <citation type="submission" date="2021-01" db="UniProtKB">
        <authorList>
            <consortium name="EnsemblMetazoa"/>
        </authorList>
    </citation>
    <scope>IDENTIFICATION</scope>
</reference>
<dbReference type="Proteomes" id="UP000002358">
    <property type="component" value="Unassembled WGS sequence"/>
</dbReference>
<proteinExistence type="predicted"/>
<feature type="region of interest" description="Disordered" evidence="2">
    <location>
        <begin position="313"/>
        <end position="350"/>
    </location>
</feature>
<feature type="compositionally biased region" description="Polar residues" evidence="2">
    <location>
        <begin position="313"/>
        <end position="328"/>
    </location>
</feature>
<feature type="coiled-coil region" evidence="1">
    <location>
        <begin position="4"/>
        <end position="31"/>
    </location>
</feature>
<dbReference type="KEGG" id="nvi:107981654"/>
<dbReference type="EnsemblMetazoa" id="XM_032601858">
    <property type="protein sequence ID" value="XP_032457749"/>
    <property type="gene ID" value="LOC107981654"/>
</dbReference>
<dbReference type="PANTHER" id="PTHR18863">
    <property type="entry name" value="TSEC-2-RELATED"/>
    <property type="match status" value="1"/>
</dbReference>
<evidence type="ECO:0000313" key="3">
    <source>
        <dbReference type="EnsemblMetazoa" id="XP_032457749"/>
    </source>
</evidence>
<organism evidence="3 4">
    <name type="scientific">Nasonia vitripennis</name>
    <name type="common">Parasitic wasp</name>
    <dbReference type="NCBI Taxonomy" id="7425"/>
    <lineage>
        <taxon>Eukaryota</taxon>
        <taxon>Metazoa</taxon>
        <taxon>Ecdysozoa</taxon>
        <taxon>Arthropoda</taxon>
        <taxon>Hexapoda</taxon>
        <taxon>Insecta</taxon>
        <taxon>Pterygota</taxon>
        <taxon>Neoptera</taxon>
        <taxon>Endopterygota</taxon>
        <taxon>Hymenoptera</taxon>
        <taxon>Apocrita</taxon>
        <taxon>Proctotrupomorpha</taxon>
        <taxon>Chalcidoidea</taxon>
        <taxon>Pteromalidae</taxon>
        <taxon>Pteromalinae</taxon>
        <taxon>Nasonia</taxon>
    </lineage>
</organism>
<dbReference type="AlphaFoldDB" id="A0A7M7R1H0"/>
<evidence type="ECO:0000256" key="2">
    <source>
        <dbReference type="SAM" id="MobiDB-lite"/>
    </source>
</evidence>
<dbReference type="RefSeq" id="XP_032457749.1">
    <property type="nucleotide sequence ID" value="XM_032601858.1"/>
</dbReference>
<dbReference type="OrthoDB" id="5832575at2759"/>
<feature type="coiled-coil region" evidence="1">
    <location>
        <begin position="190"/>
        <end position="256"/>
    </location>
</feature>